<dbReference type="PANTHER" id="PTHR12436">
    <property type="entry name" value="80 KDA MCM3-ASSOCIATED PROTEIN"/>
    <property type="match status" value="1"/>
</dbReference>
<dbReference type="GO" id="GO:0005737">
    <property type="term" value="C:cytoplasm"/>
    <property type="evidence" value="ECO:0007669"/>
    <property type="project" value="UniProtKB-SubCell"/>
</dbReference>
<sequence length="1140" mass="126372">MGSSALFGKKQAAKIGTESSSGTTSFPEQKSEHVFKMSPRESLVNTGGERKLFGKETSSNTNTSQGLFQAKPPSSNQGLFQAKPPSYDTSSSQGLFQAKPPSYDTSSSQGLFQAKASSNEPSTSQGLFQAKPPSYSTNSQQGLFQAKPPSYSESGTLSTNNPNMGLFSGNKPASSNAGAAPPALFGKPLTSPTDSGTAGSSSGGSGSVFPVASPVKLFVKADSSPQKLFGGASQKKDGALFGKNQSSGSSESRSSSGLFSVDQADSNTLVQRQEGPERSQSGPSSSRLLFQSEQGGMSKVASPSKRSLSKWNRSRDPVANTEKKRTGEQVDESEPKRVRSNEIEDDVKTSPSSVFSRSRLSFARQSMDDQSLKTSIIVKDIPVHLNKGQILRDHFSRFGDIKRVQPLPVKNAANILFHNYESAKAAKDKGKHLGGVTLSIFWRNVPARSPGSTSTKPGTRSPEDKWKQAKTTMEPQRGVQDELASMAGTFDYQEDISPQQSRQRSSLQKPEFNKAPVASYPTRQARAKSAEKRSPTPPRKLQEDSDNQAVADLDNAKKLLKVMWKAKPKDATEIVSVLDARDKFLRMLHRRRSDLASAKAFIGTCEDMCSEKERYYREDIRRLALYEVIPSTMTSLTGLKSKVDHTRAVKEYSRSSADQEEPLPHELRPLPVLMMTMNYLLTMVADEGGEGKWSEWYDFLWNRTRGIRKDITQQQLCEVQVAELLEKCTRFHIFCSARLCEEDMMSFDAKINNENLTKCLQTVKELYADLERRKVYCQNEAEFRAYMVLMNLNEGDTLREVQQLRPEIRESAHIYFALQAYHALNSSNYVRFFRLIRDATFLNACILHRYFNQIRGQALRIIMKAHKATGKNRVMYPTGEMIRLLGFEDTAQVEGFCDHYCLSVEGEEIVMDAQAFLEPESSIPETRAPTLVEAKRSVSVGEIINGCPLPPLNMPTPFSSFDSNGMFVMPAAIKEALEKGLIGFKSAPAQHSHDQVSRTDDRQQPPEAQSSEVRSVLPNAMEVQRSRALLSNDAIKSVVRTLILEELDKEMYELATSVVKEANHHSSLIMEEVNSVAAATVQGLARELAEEIVEEEEAKMRQQLAQEMAAQRLRVFTALSEDVVKDTVSELVTKIAQEEM</sequence>
<keyword evidence="28" id="KW-1185">Reference proteome</keyword>
<evidence type="ECO:0000313" key="28">
    <source>
        <dbReference type="Proteomes" id="UP000271974"/>
    </source>
</evidence>
<evidence type="ECO:0000256" key="6">
    <source>
        <dbReference type="ARBA" id="ARBA00022448"/>
    </source>
</evidence>
<keyword evidence="6" id="KW-0813">Transport</keyword>
<evidence type="ECO:0000256" key="21">
    <source>
        <dbReference type="ARBA" id="ARBA00038443"/>
    </source>
</evidence>
<feature type="compositionally biased region" description="Low complexity" evidence="25">
    <location>
        <begin position="246"/>
        <end position="260"/>
    </location>
</feature>
<evidence type="ECO:0000256" key="2">
    <source>
        <dbReference type="ARBA" id="ARBA00004496"/>
    </source>
</evidence>
<evidence type="ECO:0000259" key="26">
    <source>
        <dbReference type="PROSITE" id="PS50102"/>
    </source>
</evidence>
<dbReference type="STRING" id="188477.A0A433SZ38"/>
<keyword evidence="24" id="KW-0694">RNA-binding</keyword>
<feature type="region of interest" description="Disordered" evidence="25">
    <location>
        <begin position="494"/>
        <end position="549"/>
    </location>
</feature>
<keyword evidence="20" id="KW-0012">Acyltransferase</keyword>
<keyword evidence="10" id="KW-0597">Phosphoprotein</keyword>
<feature type="compositionally biased region" description="Polar residues" evidence="25">
    <location>
        <begin position="103"/>
        <end position="127"/>
    </location>
</feature>
<dbReference type="GO" id="GO:0070390">
    <property type="term" value="C:transcription export complex 2"/>
    <property type="evidence" value="ECO:0007669"/>
    <property type="project" value="TreeGrafter"/>
</dbReference>
<keyword evidence="15" id="KW-0007">Acetylation</keyword>
<evidence type="ECO:0000256" key="5">
    <source>
        <dbReference type="ARBA" id="ARBA00013184"/>
    </source>
</evidence>
<evidence type="ECO:0000256" key="9">
    <source>
        <dbReference type="ARBA" id="ARBA00022490"/>
    </source>
</evidence>
<keyword evidence="13" id="KW-0391">Immunity</keyword>
<feature type="domain" description="RRM" evidence="26">
    <location>
        <begin position="374"/>
        <end position="445"/>
    </location>
</feature>
<feature type="non-terminal residue" evidence="27">
    <location>
        <position position="1140"/>
    </location>
</feature>
<feature type="compositionally biased region" description="Basic and acidic residues" evidence="25">
    <location>
        <begin position="991"/>
        <end position="1004"/>
    </location>
</feature>
<feature type="compositionally biased region" description="Polar residues" evidence="25">
    <location>
        <begin position="278"/>
        <end position="295"/>
    </location>
</feature>
<comment type="similarity">
    <text evidence="21">Belongs to the SAC3 family.</text>
</comment>
<protein>
    <recommendedName>
        <fullName evidence="23">Germinal-center associated nuclear protein</fullName>
        <ecNumber evidence="5">2.3.1.48</ecNumber>
    </recommendedName>
</protein>
<evidence type="ECO:0000256" key="7">
    <source>
        <dbReference type="ARBA" id="ARBA00022454"/>
    </source>
</evidence>
<dbReference type="GO" id="GO:0005654">
    <property type="term" value="C:nucleoplasm"/>
    <property type="evidence" value="ECO:0007669"/>
    <property type="project" value="UniProtKB-SubCell"/>
</dbReference>
<dbReference type="Gene3D" id="3.30.70.330">
    <property type="match status" value="1"/>
</dbReference>
<evidence type="ECO:0000256" key="17">
    <source>
        <dbReference type="ARBA" id="ARBA00023054"/>
    </source>
</evidence>
<dbReference type="GO" id="GO:0061733">
    <property type="term" value="F:protein-lysine-acetyltransferase activity"/>
    <property type="evidence" value="ECO:0007669"/>
    <property type="project" value="UniProtKB-EC"/>
</dbReference>
<dbReference type="EC" id="2.3.1.48" evidence="5"/>
<dbReference type="GO" id="GO:0003723">
    <property type="term" value="F:RNA binding"/>
    <property type="evidence" value="ECO:0007669"/>
    <property type="project" value="UniProtKB-UniRule"/>
</dbReference>
<dbReference type="InterPro" id="IPR045107">
    <property type="entry name" value="SAC3/GANP/THP3"/>
</dbReference>
<reference evidence="27 28" key="1">
    <citation type="submission" date="2019-01" db="EMBL/GenBank/DDBJ databases">
        <title>A draft genome assembly of the solar-powered sea slug Elysia chlorotica.</title>
        <authorList>
            <person name="Cai H."/>
            <person name="Li Q."/>
            <person name="Fang X."/>
            <person name="Li J."/>
            <person name="Curtis N.E."/>
            <person name="Altenburger A."/>
            <person name="Shibata T."/>
            <person name="Feng M."/>
            <person name="Maeda T."/>
            <person name="Schwartz J.A."/>
            <person name="Shigenobu S."/>
            <person name="Lundholm N."/>
            <person name="Nishiyama T."/>
            <person name="Yang H."/>
            <person name="Hasebe M."/>
            <person name="Li S."/>
            <person name="Pierce S.K."/>
            <person name="Wang J."/>
        </authorList>
    </citation>
    <scope>NUCLEOTIDE SEQUENCE [LARGE SCALE GENOMIC DNA]</scope>
    <source>
        <strain evidence="27">EC2010</strain>
        <tissue evidence="27">Whole organism of an adult</tissue>
    </source>
</reference>
<evidence type="ECO:0000256" key="25">
    <source>
        <dbReference type="SAM" id="MobiDB-lite"/>
    </source>
</evidence>
<feature type="compositionally biased region" description="Low complexity" evidence="25">
    <location>
        <begin position="168"/>
        <end position="183"/>
    </location>
</feature>
<feature type="compositionally biased region" description="Polar residues" evidence="25">
    <location>
        <begin position="151"/>
        <end position="163"/>
    </location>
</feature>
<evidence type="ECO:0000256" key="16">
    <source>
        <dbReference type="ARBA" id="ARBA00023010"/>
    </source>
</evidence>
<comment type="caution">
    <text evidence="27">The sequence shown here is derived from an EMBL/GenBank/DDBJ whole genome shotgun (WGS) entry which is preliminary data.</text>
</comment>
<evidence type="ECO:0000256" key="3">
    <source>
        <dbReference type="ARBA" id="ARBA00004567"/>
    </source>
</evidence>
<evidence type="ECO:0000256" key="10">
    <source>
        <dbReference type="ARBA" id="ARBA00022553"/>
    </source>
</evidence>
<evidence type="ECO:0000256" key="15">
    <source>
        <dbReference type="ARBA" id="ARBA00022990"/>
    </source>
</evidence>
<dbReference type="FunFam" id="1.25.40.990:FF:000003">
    <property type="entry name" value="germinal-center associated nuclear protein isoform X2"/>
    <property type="match status" value="1"/>
</dbReference>
<dbReference type="Proteomes" id="UP000271974">
    <property type="component" value="Unassembled WGS sequence"/>
</dbReference>
<keyword evidence="12" id="KW-0509">mRNA transport</keyword>
<evidence type="ECO:0000256" key="8">
    <source>
        <dbReference type="ARBA" id="ARBA00022481"/>
    </source>
</evidence>
<organism evidence="27 28">
    <name type="scientific">Elysia chlorotica</name>
    <name type="common">Eastern emerald elysia</name>
    <name type="synonym">Sea slug</name>
    <dbReference type="NCBI Taxonomy" id="188477"/>
    <lineage>
        <taxon>Eukaryota</taxon>
        <taxon>Metazoa</taxon>
        <taxon>Spiralia</taxon>
        <taxon>Lophotrochozoa</taxon>
        <taxon>Mollusca</taxon>
        <taxon>Gastropoda</taxon>
        <taxon>Heterobranchia</taxon>
        <taxon>Euthyneura</taxon>
        <taxon>Panpulmonata</taxon>
        <taxon>Sacoglossa</taxon>
        <taxon>Placobranchoidea</taxon>
        <taxon>Plakobranchidae</taxon>
        <taxon>Elysia</taxon>
    </lineage>
</organism>
<evidence type="ECO:0000256" key="18">
    <source>
        <dbReference type="ARBA" id="ARBA00023132"/>
    </source>
</evidence>
<dbReference type="GO" id="GO:0015031">
    <property type="term" value="P:protein transport"/>
    <property type="evidence" value="ECO:0007669"/>
    <property type="project" value="UniProtKB-KW"/>
</dbReference>
<comment type="function">
    <text evidence="22">As a component of the TREX-2 complex, involved in the export of mRNAs to the cytoplasm through the nuclear pores. Through the acetylation of histones, affects the assembly of nucleosomes at immunoglobulin variable region genes and promotes the recruitment and positioning of transcription complex to favor DNA cytosine deaminase AICDA/AID targeting, hence promoting somatic hypermutations.</text>
</comment>
<evidence type="ECO:0000256" key="1">
    <source>
        <dbReference type="ARBA" id="ARBA00004286"/>
    </source>
</evidence>
<dbReference type="EMBL" id="RQTK01000818">
    <property type="protein sequence ID" value="RUS74574.1"/>
    <property type="molecule type" value="Genomic_DNA"/>
</dbReference>
<feature type="compositionally biased region" description="Polar residues" evidence="25">
    <location>
        <begin position="134"/>
        <end position="143"/>
    </location>
</feature>
<dbReference type="PANTHER" id="PTHR12436:SF3">
    <property type="entry name" value="GERMINAL-CENTER ASSOCIATED NUCLEAR PROTEIN"/>
    <property type="match status" value="1"/>
</dbReference>
<evidence type="ECO:0000313" key="27">
    <source>
        <dbReference type="EMBL" id="RUS74574.1"/>
    </source>
</evidence>
<proteinExistence type="inferred from homology"/>
<dbReference type="InterPro" id="IPR000504">
    <property type="entry name" value="RRM_dom"/>
</dbReference>
<dbReference type="InterPro" id="IPR035979">
    <property type="entry name" value="RBD_domain_sf"/>
</dbReference>
<feature type="compositionally biased region" description="Basic and acidic residues" evidence="25">
    <location>
        <begin position="29"/>
        <end position="39"/>
    </location>
</feature>
<evidence type="ECO:0000256" key="22">
    <source>
        <dbReference type="ARBA" id="ARBA00055631"/>
    </source>
</evidence>
<dbReference type="Gene3D" id="1.25.40.990">
    <property type="match status" value="1"/>
</dbReference>
<dbReference type="GO" id="GO:0002376">
    <property type="term" value="P:immune system process"/>
    <property type="evidence" value="ECO:0007669"/>
    <property type="project" value="UniProtKB-KW"/>
</dbReference>
<feature type="region of interest" description="Disordered" evidence="25">
    <location>
        <begin position="988"/>
        <end position="1017"/>
    </location>
</feature>
<dbReference type="Pfam" id="PF03399">
    <property type="entry name" value="SAC3_GANP"/>
    <property type="match status" value="1"/>
</dbReference>
<evidence type="ECO:0000256" key="14">
    <source>
        <dbReference type="ARBA" id="ARBA00022927"/>
    </source>
</evidence>
<dbReference type="PROSITE" id="PS50102">
    <property type="entry name" value="RRM"/>
    <property type="match status" value="1"/>
</dbReference>
<dbReference type="SMART" id="SM00360">
    <property type="entry name" value="RRM"/>
    <property type="match status" value="1"/>
</dbReference>
<evidence type="ECO:0000256" key="20">
    <source>
        <dbReference type="ARBA" id="ARBA00023315"/>
    </source>
</evidence>
<evidence type="ECO:0000256" key="13">
    <source>
        <dbReference type="ARBA" id="ARBA00022859"/>
    </source>
</evidence>
<keyword evidence="9" id="KW-0963">Cytoplasm</keyword>
<keyword evidence="8" id="KW-0488">Methylation</keyword>
<name>A0A433SZ38_ELYCH</name>
<keyword evidence="16" id="KW-0811">Translocation</keyword>
<dbReference type="GO" id="GO:0006406">
    <property type="term" value="P:mRNA export from nucleus"/>
    <property type="evidence" value="ECO:0007669"/>
    <property type="project" value="TreeGrafter"/>
</dbReference>
<dbReference type="GO" id="GO:0005694">
    <property type="term" value="C:chromosome"/>
    <property type="evidence" value="ECO:0007669"/>
    <property type="project" value="UniProtKB-SubCell"/>
</dbReference>
<accession>A0A433SZ38</accession>
<evidence type="ECO:0000256" key="12">
    <source>
        <dbReference type="ARBA" id="ARBA00022816"/>
    </source>
</evidence>
<feature type="compositionally biased region" description="Low complexity" evidence="25">
    <location>
        <begin position="497"/>
        <end position="508"/>
    </location>
</feature>
<feature type="region of interest" description="Disordered" evidence="25">
    <location>
        <begin position="446"/>
        <end position="479"/>
    </location>
</feature>
<keyword evidence="18" id="KW-0906">Nuclear pore complex</keyword>
<evidence type="ECO:0000256" key="19">
    <source>
        <dbReference type="ARBA" id="ARBA00023242"/>
    </source>
</evidence>
<dbReference type="OrthoDB" id="21502at2759"/>
<keyword evidence="14" id="KW-0653">Protein transport</keyword>
<feature type="region of interest" description="Disordered" evidence="25">
    <location>
        <begin position="1"/>
        <end position="206"/>
    </location>
</feature>
<feature type="compositionally biased region" description="Polar residues" evidence="25">
    <location>
        <begin position="56"/>
        <end position="79"/>
    </location>
</feature>
<keyword evidence="19" id="KW-0539">Nucleus</keyword>
<keyword evidence="11" id="KW-0808">Transferase</keyword>
<evidence type="ECO:0000256" key="24">
    <source>
        <dbReference type="PROSITE-ProRule" id="PRU00176"/>
    </source>
</evidence>
<feature type="compositionally biased region" description="Polar residues" evidence="25">
    <location>
        <begin position="17"/>
        <end position="28"/>
    </location>
</feature>
<keyword evidence="7" id="KW-0158">Chromosome</keyword>
<dbReference type="InterPro" id="IPR005062">
    <property type="entry name" value="SAC3/GANP/THP3_conserved"/>
</dbReference>
<dbReference type="InterPro" id="IPR012677">
    <property type="entry name" value="Nucleotide-bd_a/b_plait_sf"/>
</dbReference>
<dbReference type="GO" id="GO:0005643">
    <property type="term" value="C:nuclear pore"/>
    <property type="evidence" value="ECO:0007669"/>
    <property type="project" value="UniProtKB-SubCell"/>
</dbReference>
<comment type="subcellular location">
    <subcellularLocation>
        <location evidence="1">Chromosome</location>
    </subcellularLocation>
    <subcellularLocation>
        <location evidence="2">Cytoplasm</location>
    </subcellularLocation>
    <subcellularLocation>
        <location evidence="3">Nucleus</location>
        <location evidence="3">Nuclear pore complex</location>
    </subcellularLocation>
    <subcellularLocation>
        <location evidence="4">Nucleus</location>
        <location evidence="4">Nucleoplasm</location>
    </subcellularLocation>
</comment>
<evidence type="ECO:0000256" key="11">
    <source>
        <dbReference type="ARBA" id="ARBA00022679"/>
    </source>
</evidence>
<evidence type="ECO:0000256" key="4">
    <source>
        <dbReference type="ARBA" id="ARBA00004642"/>
    </source>
</evidence>
<feature type="region of interest" description="Disordered" evidence="25">
    <location>
        <begin position="222"/>
        <end position="350"/>
    </location>
</feature>
<feature type="compositionally biased region" description="Low complexity" evidence="25">
    <location>
        <begin position="190"/>
        <end position="200"/>
    </location>
</feature>
<keyword evidence="17" id="KW-0175">Coiled coil</keyword>
<dbReference type="AlphaFoldDB" id="A0A433SZ38"/>
<gene>
    <name evidence="27" type="ORF">EGW08_017655</name>
</gene>
<feature type="compositionally biased region" description="Basic and acidic residues" evidence="25">
    <location>
        <begin position="313"/>
        <end position="348"/>
    </location>
</feature>
<dbReference type="SUPFAM" id="SSF54928">
    <property type="entry name" value="RNA-binding domain, RBD"/>
    <property type="match status" value="1"/>
</dbReference>
<evidence type="ECO:0000256" key="23">
    <source>
        <dbReference type="ARBA" id="ARBA00069544"/>
    </source>
</evidence>